<protein>
    <submittedName>
        <fullName evidence="1">Uncharacterized protein</fullName>
    </submittedName>
</protein>
<sequence length="122" mass="13325">MASGAKPWMPKSSFLPSLYILVGRLGRASELLCRLAQADLNQAIAMISYYASSAEPAQVRGKTVYLQYSNRQEIVNDKTTGETTSNVLLVTIEGVLAGDVSIDVLHLVRKYDFIELSCINVG</sequence>
<dbReference type="AlphaFoldDB" id="A0A843UE37"/>
<organism evidence="1 2">
    <name type="scientific">Colocasia esculenta</name>
    <name type="common">Wild taro</name>
    <name type="synonym">Arum esculentum</name>
    <dbReference type="NCBI Taxonomy" id="4460"/>
    <lineage>
        <taxon>Eukaryota</taxon>
        <taxon>Viridiplantae</taxon>
        <taxon>Streptophyta</taxon>
        <taxon>Embryophyta</taxon>
        <taxon>Tracheophyta</taxon>
        <taxon>Spermatophyta</taxon>
        <taxon>Magnoliopsida</taxon>
        <taxon>Liliopsida</taxon>
        <taxon>Araceae</taxon>
        <taxon>Aroideae</taxon>
        <taxon>Colocasieae</taxon>
        <taxon>Colocasia</taxon>
    </lineage>
</organism>
<evidence type="ECO:0000313" key="1">
    <source>
        <dbReference type="EMBL" id="MQL78349.1"/>
    </source>
</evidence>
<reference evidence="1" key="1">
    <citation type="submission" date="2017-07" db="EMBL/GenBank/DDBJ databases">
        <title>Taro Niue Genome Assembly and Annotation.</title>
        <authorList>
            <person name="Atibalentja N."/>
            <person name="Keating K."/>
            <person name="Fields C.J."/>
        </authorList>
    </citation>
    <scope>NUCLEOTIDE SEQUENCE</scope>
    <source>
        <strain evidence="1">Niue_2</strain>
        <tissue evidence="1">Leaf</tissue>
    </source>
</reference>
<dbReference type="PANTHER" id="PTHR15592">
    <property type="entry name" value="MATRIN 3/NUCLEAR PROTEIN 220-RELATED"/>
    <property type="match status" value="1"/>
</dbReference>
<accession>A0A843UE37</accession>
<name>A0A843UE37_COLES</name>
<keyword evidence="2" id="KW-1185">Reference proteome</keyword>
<gene>
    <name evidence="1" type="ORF">Taro_010773</name>
</gene>
<proteinExistence type="predicted"/>
<dbReference type="OrthoDB" id="296632at2759"/>
<evidence type="ECO:0000313" key="2">
    <source>
        <dbReference type="Proteomes" id="UP000652761"/>
    </source>
</evidence>
<dbReference type="Proteomes" id="UP000652761">
    <property type="component" value="Unassembled WGS sequence"/>
</dbReference>
<dbReference type="EMBL" id="NMUH01000395">
    <property type="protein sequence ID" value="MQL78349.1"/>
    <property type="molecule type" value="Genomic_DNA"/>
</dbReference>
<comment type="caution">
    <text evidence="1">The sequence shown here is derived from an EMBL/GenBank/DDBJ whole genome shotgun (WGS) entry which is preliminary data.</text>
</comment>